<keyword evidence="4" id="KW-1185">Reference proteome</keyword>
<evidence type="ECO:0000256" key="1">
    <source>
        <dbReference type="SAM" id="Coils"/>
    </source>
</evidence>
<sequence length="290" mass="33616">MSTENQPLDKEPQDTQDDFDSAFDEYADKTKAPDERDEYHRDQEPEREDPPEPEPDISERLSALEQENQKLKHSEASQRGRLGAYQRQINELQQQLQQRQQHTQHADGREKSDDERRDEAAQEMGSDDWDAFKEDFPDMARAFEARLKADQQRQAQLEQQLQQLQSAVQPIQQQAHEQQLQSEYARLESRHEDWRDVVNAPEFQSWLQNQNPAIQQLAGSESADDASALLDFYKGNMPGDNSRATQHDKRQSRLANAQTVSRRGAAQQRGTPDDFDAAFEHYAAKKARQR</sequence>
<evidence type="ECO:0000313" key="4">
    <source>
        <dbReference type="Proteomes" id="UP001614338"/>
    </source>
</evidence>
<proteinExistence type="predicted"/>
<dbReference type="Proteomes" id="UP001614338">
    <property type="component" value="Unassembled WGS sequence"/>
</dbReference>
<feature type="region of interest" description="Disordered" evidence="2">
    <location>
        <begin position="1"/>
        <end position="137"/>
    </location>
</feature>
<feature type="coiled-coil region" evidence="1">
    <location>
        <begin position="140"/>
        <end position="197"/>
    </location>
</feature>
<reference evidence="3 4" key="1">
    <citation type="submission" date="2024-10" db="EMBL/GenBank/DDBJ databases">
        <title>The Natural Products Discovery Center: Release of the First 8490 Sequenced Strains for Exploring Actinobacteria Biosynthetic Diversity.</title>
        <authorList>
            <person name="Kalkreuter E."/>
            <person name="Kautsar S.A."/>
            <person name="Yang D."/>
            <person name="Bader C.D."/>
            <person name="Teijaro C.N."/>
            <person name="Fluegel L."/>
            <person name="Davis C.M."/>
            <person name="Simpson J.R."/>
            <person name="Lauterbach L."/>
            <person name="Steele A.D."/>
            <person name="Gui C."/>
            <person name="Meng S."/>
            <person name="Li G."/>
            <person name="Viehrig K."/>
            <person name="Ye F."/>
            <person name="Su P."/>
            <person name="Kiefer A.F."/>
            <person name="Nichols A."/>
            <person name="Cepeda A.J."/>
            <person name="Yan W."/>
            <person name="Fan B."/>
            <person name="Jiang Y."/>
            <person name="Adhikari A."/>
            <person name="Zheng C.-J."/>
            <person name="Schuster L."/>
            <person name="Cowan T.M."/>
            <person name="Smanski M.J."/>
            <person name="Chevrette M.G."/>
            <person name="De Carvalho L.P.S."/>
            <person name="Shen B."/>
        </authorList>
    </citation>
    <scope>NUCLEOTIDE SEQUENCE [LARGE SCALE GENOMIC DNA]</scope>
    <source>
        <strain evidence="3 4">NPDC077409</strain>
    </source>
</reference>
<evidence type="ECO:0000256" key="2">
    <source>
        <dbReference type="SAM" id="MobiDB-lite"/>
    </source>
</evidence>
<evidence type="ECO:0000313" key="3">
    <source>
        <dbReference type="EMBL" id="MFI8748785.1"/>
    </source>
</evidence>
<accession>A0ABW8BNJ0</accession>
<feature type="compositionally biased region" description="Basic and acidic residues" evidence="2">
    <location>
        <begin position="67"/>
        <end position="78"/>
    </location>
</feature>
<feature type="compositionally biased region" description="Basic and acidic residues" evidence="2">
    <location>
        <begin position="26"/>
        <end position="50"/>
    </location>
</feature>
<feature type="compositionally biased region" description="Low complexity" evidence="2">
    <location>
        <begin position="86"/>
        <end position="103"/>
    </location>
</feature>
<feature type="compositionally biased region" description="Basic and acidic residues" evidence="2">
    <location>
        <begin position="104"/>
        <end position="120"/>
    </location>
</feature>
<name>A0ABW8BNJ0_9GAMM</name>
<gene>
    <name evidence="3" type="ORF">ACIGG6_02095</name>
</gene>
<feature type="region of interest" description="Disordered" evidence="2">
    <location>
        <begin position="231"/>
        <end position="275"/>
    </location>
</feature>
<comment type="caution">
    <text evidence="3">The sequence shown here is derived from an EMBL/GenBank/DDBJ whole genome shotgun (WGS) entry which is preliminary data.</text>
</comment>
<organism evidence="3 4">
    <name type="scientific">Vreelandella lionensis</name>
    <dbReference type="NCBI Taxonomy" id="1144478"/>
    <lineage>
        <taxon>Bacteria</taxon>
        <taxon>Pseudomonadati</taxon>
        <taxon>Pseudomonadota</taxon>
        <taxon>Gammaproteobacteria</taxon>
        <taxon>Oceanospirillales</taxon>
        <taxon>Halomonadaceae</taxon>
        <taxon>Vreelandella</taxon>
    </lineage>
</organism>
<dbReference type="EMBL" id="JBITWC010000003">
    <property type="protein sequence ID" value="MFI8748785.1"/>
    <property type="molecule type" value="Genomic_DNA"/>
</dbReference>
<keyword evidence="1" id="KW-0175">Coiled coil</keyword>
<dbReference type="RefSeq" id="WP_399841723.1">
    <property type="nucleotide sequence ID" value="NZ_JBITWC010000003.1"/>
</dbReference>
<protein>
    <submittedName>
        <fullName evidence="3">Uncharacterized protein</fullName>
    </submittedName>
</protein>
<feature type="compositionally biased region" description="Acidic residues" evidence="2">
    <location>
        <begin position="14"/>
        <end position="25"/>
    </location>
</feature>